<evidence type="ECO:0000313" key="4">
    <source>
        <dbReference type="Proteomes" id="UP000198822"/>
    </source>
</evidence>
<dbReference type="Gene3D" id="1.10.30.50">
    <property type="match status" value="1"/>
</dbReference>
<evidence type="ECO:0000313" key="3">
    <source>
        <dbReference type="EMBL" id="SDH17215.1"/>
    </source>
</evidence>
<dbReference type="STRING" id="399736.SAMN04489720_0286"/>
<organism evidence="3 4">
    <name type="scientific">Agrococcus jejuensis</name>
    <dbReference type="NCBI Taxonomy" id="399736"/>
    <lineage>
        <taxon>Bacteria</taxon>
        <taxon>Bacillati</taxon>
        <taxon>Actinomycetota</taxon>
        <taxon>Actinomycetes</taxon>
        <taxon>Micrococcales</taxon>
        <taxon>Microbacteriaceae</taxon>
        <taxon>Agrococcus</taxon>
    </lineage>
</organism>
<keyword evidence="4" id="KW-1185">Reference proteome</keyword>
<dbReference type="GO" id="GO:0003676">
    <property type="term" value="F:nucleic acid binding"/>
    <property type="evidence" value="ECO:0007669"/>
    <property type="project" value="InterPro"/>
</dbReference>
<keyword evidence="3" id="KW-0378">Hydrolase</keyword>
<comment type="similarity">
    <text evidence="1">Belongs to the Rv1128c/1148c/1588c/1702c/1945/3466 family.</text>
</comment>
<dbReference type="GO" id="GO:0008270">
    <property type="term" value="F:zinc ion binding"/>
    <property type="evidence" value="ECO:0007669"/>
    <property type="project" value="InterPro"/>
</dbReference>
<dbReference type="AlphaFoldDB" id="A0A1G8A892"/>
<dbReference type="Proteomes" id="UP000198822">
    <property type="component" value="Chromosome I"/>
</dbReference>
<keyword evidence="3" id="KW-0255">Endonuclease</keyword>
<dbReference type="SMART" id="SM00507">
    <property type="entry name" value="HNHc"/>
    <property type="match status" value="1"/>
</dbReference>
<dbReference type="InterPro" id="IPR003615">
    <property type="entry name" value="HNH_nuc"/>
</dbReference>
<dbReference type="InterPro" id="IPR003870">
    <property type="entry name" value="DUF222"/>
</dbReference>
<dbReference type="CDD" id="cd00085">
    <property type="entry name" value="HNHc"/>
    <property type="match status" value="1"/>
</dbReference>
<dbReference type="EMBL" id="LT629695">
    <property type="protein sequence ID" value="SDH17215.1"/>
    <property type="molecule type" value="Genomic_DNA"/>
</dbReference>
<feature type="domain" description="HNH nuclease" evidence="2">
    <location>
        <begin position="335"/>
        <end position="387"/>
    </location>
</feature>
<evidence type="ECO:0000259" key="2">
    <source>
        <dbReference type="SMART" id="SM00507"/>
    </source>
</evidence>
<dbReference type="OrthoDB" id="3261064at2"/>
<reference evidence="4" key="1">
    <citation type="submission" date="2016-10" db="EMBL/GenBank/DDBJ databases">
        <authorList>
            <person name="Varghese N."/>
            <person name="Submissions S."/>
        </authorList>
    </citation>
    <scope>NUCLEOTIDE SEQUENCE [LARGE SCALE GENOMIC DNA]</scope>
    <source>
        <strain evidence="4">DSM 22002</strain>
    </source>
</reference>
<dbReference type="Pfam" id="PF01844">
    <property type="entry name" value="HNH"/>
    <property type="match status" value="1"/>
</dbReference>
<keyword evidence="3" id="KW-0540">Nuclease</keyword>
<accession>A0A1G8A892</accession>
<evidence type="ECO:0000256" key="1">
    <source>
        <dbReference type="ARBA" id="ARBA00023450"/>
    </source>
</evidence>
<gene>
    <name evidence="3" type="ORF">SAMN04489720_0286</name>
</gene>
<dbReference type="Pfam" id="PF02720">
    <property type="entry name" value="DUF222"/>
    <property type="match status" value="1"/>
</dbReference>
<protein>
    <submittedName>
        <fullName evidence="3">HNH endonuclease</fullName>
    </submittedName>
</protein>
<sequence>MAQEIAGTGQGPDAAALDAIQANALSQLAAVDAGMQALEAHRLRLLASLGHLALHRAGGGSSQRSAMEMRAVAAEIGVQARVSDATVERQIGDAMTLVDTWPVLLDAFANGRIGRGHVRAVTEAGGVLSSTAVTPEQRAEFEQQMVALAEATTPARVKKVARREADKHLTEPLVERHKAAREDRRMTCDDLDDGMSWIGALVPSVLAHGIQARFRAGAKAKSKDDPRTMQQWQADAFCELLLTGAGQPTVERTPGGAAVEHAGLLAAINPIVQITIPVTSITGTNDAPGGLDGAQPVDAETARILAGVAATWQRLLTDPIRGTVVEVDTYSPTEAQRRLLRARDQHCRFPGCGAKARDDDADHTIAWEDGGTTSLGNLAHLCRRHHTLKHHTAWAVSQPTPGVLHWRSPLGADYVDRPPPVGPRFVEVHDLADESATDPPDADLPF</sequence>
<dbReference type="RefSeq" id="WP_092501787.1">
    <property type="nucleotide sequence ID" value="NZ_LT629695.1"/>
</dbReference>
<name>A0A1G8A892_9MICO</name>
<proteinExistence type="inferred from homology"/>
<dbReference type="GO" id="GO:0004519">
    <property type="term" value="F:endonuclease activity"/>
    <property type="evidence" value="ECO:0007669"/>
    <property type="project" value="UniProtKB-KW"/>
</dbReference>
<dbReference type="InterPro" id="IPR002711">
    <property type="entry name" value="HNH"/>
</dbReference>